<dbReference type="Pfam" id="PF14305">
    <property type="entry name" value="ATPgrasp_TupA"/>
    <property type="match status" value="1"/>
</dbReference>
<accession>A0ABV6RQ91</accession>
<dbReference type="InterPro" id="IPR029465">
    <property type="entry name" value="ATPgrasp_TupA"/>
</dbReference>
<gene>
    <name evidence="1" type="ORF">ACFFGH_14870</name>
</gene>
<evidence type="ECO:0000313" key="1">
    <source>
        <dbReference type="EMBL" id="MFC0679121.1"/>
    </source>
</evidence>
<reference evidence="1 2" key="1">
    <citation type="submission" date="2024-09" db="EMBL/GenBank/DDBJ databases">
        <authorList>
            <person name="Sun Q."/>
            <person name="Mori K."/>
        </authorList>
    </citation>
    <scope>NUCLEOTIDE SEQUENCE [LARGE SCALE GENOMIC DNA]</scope>
    <source>
        <strain evidence="1 2">KCTC 23076</strain>
    </source>
</reference>
<organism evidence="1 2">
    <name type="scientific">Lysobacter korlensis</name>
    <dbReference type="NCBI Taxonomy" id="553636"/>
    <lineage>
        <taxon>Bacteria</taxon>
        <taxon>Pseudomonadati</taxon>
        <taxon>Pseudomonadota</taxon>
        <taxon>Gammaproteobacteria</taxon>
        <taxon>Lysobacterales</taxon>
        <taxon>Lysobacteraceae</taxon>
        <taxon>Lysobacter</taxon>
    </lineage>
</organism>
<sequence>MPLPRPVHLVYVRAQFVMRKLIGVPIVEKTRYLLKHGRWPRLHAPRTLTEKIFARKLVHGHDPRFPVIADKVAVRDWVAQRIGEQYLVPALGVYDYQELDNLVIQPGQVIKCANRSGGVYFPSEAHIRDREAFIRRIRRDLDFDFARWTGEPWYGLIPKRVLVEKSLVDDQGNVPADYKFFVYDGKVRTIQMHIDRFGNHKRAMFDRNWQLIPLGNAIPEHIPPPPKRLAEMIEISETLGREFDFIRVDLFEIDGEQIYFGELTLAPGSGLTTFDPVDYDEIFGRYWQVDPTPREVAAEEERRLQVRA</sequence>
<dbReference type="RefSeq" id="WP_386669547.1">
    <property type="nucleotide sequence ID" value="NZ_JBHLTG010000003.1"/>
</dbReference>
<evidence type="ECO:0000313" key="2">
    <source>
        <dbReference type="Proteomes" id="UP001589896"/>
    </source>
</evidence>
<dbReference type="Proteomes" id="UP001589896">
    <property type="component" value="Unassembled WGS sequence"/>
</dbReference>
<dbReference type="EMBL" id="JBHLTG010000003">
    <property type="protein sequence ID" value="MFC0679121.1"/>
    <property type="molecule type" value="Genomic_DNA"/>
</dbReference>
<keyword evidence="2" id="KW-1185">Reference proteome</keyword>
<name>A0ABV6RQ91_9GAMM</name>
<comment type="caution">
    <text evidence="1">The sequence shown here is derived from an EMBL/GenBank/DDBJ whole genome shotgun (WGS) entry which is preliminary data.</text>
</comment>
<proteinExistence type="predicted"/>
<protein>
    <submittedName>
        <fullName evidence="1">ATP-grasp fold amidoligase family protein</fullName>
    </submittedName>
</protein>